<comment type="caution">
    <text evidence="1">The sequence shown here is derived from an EMBL/GenBank/DDBJ whole genome shotgun (WGS) entry which is preliminary data.</text>
</comment>
<protein>
    <submittedName>
        <fullName evidence="1">Uncharacterized protein</fullName>
    </submittedName>
</protein>
<keyword evidence="2" id="KW-1185">Reference proteome</keyword>
<sequence>MSTAFDVALHDVLALLAHSQAMLIANLSLALSQAAGIPPETLASLMEHMGMQHRDERISVLADGMRRVVLETLRATSARGGAQPQ</sequence>
<organism evidence="1 2">
    <name type="scientific">Plastoroseomonas hellenica</name>
    <dbReference type="NCBI Taxonomy" id="2687306"/>
    <lineage>
        <taxon>Bacteria</taxon>
        <taxon>Pseudomonadati</taxon>
        <taxon>Pseudomonadota</taxon>
        <taxon>Alphaproteobacteria</taxon>
        <taxon>Acetobacterales</taxon>
        <taxon>Acetobacteraceae</taxon>
        <taxon>Plastoroseomonas</taxon>
    </lineage>
</organism>
<dbReference type="EMBL" id="JAAGBB010000008">
    <property type="protein sequence ID" value="MBR0664488.1"/>
    <property type="molecule type" value="Genomic_DNA"/>
</dbReference>
<proteinExistence type="predicted"/>
<dbReference type="RefSeq" id="WP_211852150.1">
    <property type="nucleotide sequence ID" value="NZ_JAAGBB010000008.1"/>
</dbReference>
<evidence type="ECO:0000313" key="2">
    <source>
        <dbReference type="Proteomes" id="UP001196870"/>
    </source>
</evidence>
<reference evidence="2" key="1">
    <citation type="journal article" date="2021" name="Syst. Appl. Microbiol.">
        <title>Roseomonas hellenica sp. nov., isolated from roots of wild-growing Alkanna tinctoria.</title>
        <authorList>
            <person name="Rat A."/>
            <person name="Naranjo H.D."/>
            <person name="Lebbe L."/>
            <person name="Cnockaert M."/>
            <person name="Krigas N."/>
            <person name="Grigoriadou K."/>
            <person name="Maloupa E."/>
            <person name="Willems A."/>
        </authorList>
    </citation>
    <scope>NUCLEOTIDE SEQUENCE [LARGE SCALE GENOMIC DNA]</scope>
    <source>
        <strain evidence="2">LMG 31523</strain>
    </source>
</reference>
<name>A0ABS5EW20_9PROT</name>
<evidence type="ECO:0000313" key="1">
    <source>
        <dbReference type="EMBL" id="MBR0664488.1"/>
    </source>
</evidence>
<dbReference type="Proteomes" id="UP001196870">
    <property type="component" value="Unassembled WGS sequence"/>
</dbReference>
<gene>
    <name evidence="1" type="ORF">GXW71_09000</name>
</gene>
<accession>A0ABS5EW20</accession>